<dbReference type="AlphaFoldDB" id="A0A074VJY3"/>
<keyword evidence="1" id="KW-0472">Membrane</keyword>
<evidence type="ECO:0000313" key="2">
    <source>
        <dbReference type="EMBL" id="KEQ57942.1"/>
    </source>
</evidence>
<reference evidence="2 3" key="1">
    <citation type="journal article" date="2014" name="BMC Genomics">
        <title>Genome sequencing of four Aureobasidium pullulans varieties: biotechnological potential, stress tolerance, and description of new species.</title>
        <authorList>
            <person name="Gostin Ar C."/>
            <person name="Ohm R.A."/>
            <person name="Kogej T."/>
            <person name="Sonjak S."/>
            <person name="Turk M."/>
            <person name="Zajc J."/>
            <person name="Zalar P."/>
            <person name="Grube M."/>
            <person name="Sun H."/>
            <person name="Han J."/>
            <person name="Sharma A."/>
            <person name="Chiniquy J."/>
            <person name="Ngan C.Y."/>
            <person name="Lipzen A."/>
            <person name="Barry K."/>
            <person name="Grigoriev I.V."/>
            <person name="Gunde-Cimerman N."/>
        </authorList>
    </citation>
    <scope>NUCLEOTIDE SEQUENCE [LARGE SCALE GENOMIC DNA]</scope>
    <source>
        <strain evidence="2 3">CBS 110374</strain>
    </source>
</reference>
<sequence>MAFRPTQSRAFFRTLRNLIREEHPFARNTATLLPHAHDNSLLMRRTVRTATTFIPFFITVLGWPWMAASVLRKTGI</sequence>
<name>A0A074VJY3_AURM1</name>
<evidence type="ECO:0000256" key="1">
    <source>
        <dbReference type="SAM" id="Phobius"/>
    </source>
</evidence>
<keyword evidence="3" id="KW-1185">Reference proteome</keyword>
<protein>
    <submittedName>
        <fullName evidence="2">Uncharacterized protein</fullName>
    </submittedName>
</protein>
<keyword evidence="1" id="KW-0812">Transmembrane</keyword>
<evidence type="ECO:0000313" key="3">
    <source>
        <dbReference type="Proteomes" id="UP000030672"/>
    </source>
</evidence>
<proteinExistence type="predicted"/>
<organism evidence="2 3">
    <name type="scientific">Aureobasidium melanogenum (strain CBS 110374)</name>
    <name type="common">Aureobasidium pullulans var. melanogenum</name>
    <dbReference type="NCBI Taxonomy" id="1043003"/>
    <lineage>
        <taxon>Eukaryota</taxon>
        <taxon>Fungi</taxon>
        <taxon>Dikarya</taxon>
        <taxon>Ascomycota</taxon>
        <taxon>Pezizomycotina</taxon>
        <taxon>Dothideomycetes</taxon>
        <taxon>Dothideomycetidae</taxon>
        <taxon>Dothideales</taxon>
        <taxon>Saccotheciaceae</taxon>
        <taxon>Aureobasidium</taxon>
    </lineage>
</organism>
<dbReference type="HOGENOM" id="CLU_164903_1_0_1"/>
<accession>A0A074VJY3</accession>
<dbReference type="Proteomes" id="UP000030672">
    <property type="component" value="Unassembled WGS sequence"/>
</dbReference>
<dbReference type="EMBL" id="KL584864">
    <property type="protein sequence ID" value="KEQ57942.1"/>
    <property type="molecule type" value="Genomic_DNA"/>
</dbReference>
<dbReference type="RefSeq" id="XP_040874966.1">
    <property type="nucleotide sequence ID" value="XM_041028958.1"/>
</dbReference>
<keyword evidence="1" id="KW-1133">Transmembrane helix</keyword>
<gene>
    <name evidence="2" type="ORF">M437DRAFT_89057</name>
</gene>
<feature type="transmembrane region" description="Helical" evidence="1">
    <location>
        <begin position="53"/>
        <end position="71"/>
    </location>
</feature>
<dbReference type="GeneID" id="63922331"/>